<name>A0A6J6USE5_9ZZZZ</name>
<dbReference type="EMBL" id="CAEZYU010000166">
    <property type="protein sequence ID" value="CAB4761938.1"/>
    <property type="molecule type" value="Genomic_DNA"/>
</dbReference>
<dbReference type="AlphaFoldDB" id="A0A6J6USE5"/>
<dbReference type="CDD" id="cd01097">
    <property type="entry name" value="Tetrahydromethanopterin_reductase"/>
    <property type="match status" value="1"/>
</dbReference>
<dbReference type="GO" id="GO:0016705">
    <property type="term" value="F:oxidoreductase activity, acting on paired donors, with incorporation or reduction of molecular oxygen"/>
    <property type="evidence" value="ECO:0007669"/>
    <property type="project" value="InterPro"/>
</dbReference>
<dbReference type="Pfam" id="PF00296">
    <property type="entry name" value="Bac_luciferase"/>
    <property type="match status" value="1"/>
</dbReference>
<dbReference type="InterPro" id="IPR019919">
    <property type="entry name" value="Lucif-like_OxRdtase_MSMEG_2256"/>
</dbReference>
<evidence type="ECO:0000259" key="1">
    <source>
        <dbReference type="Pfam" id="PF00296"/>
    </source>
</evidence>
<evidence type="ECO:0000313" key="2">
    <source>
        <dbReference type="EMBL" id="CAB4547501.1"/>
    </source>
</evidence>
<dbReference type="Gene3D" id="3.20.20.30">
    <property type="entry name" value="Luciferase-like domain"/>
    <property type="match status" value="1"/>
</dbReference>
<evidence type="ECO:0000313" key="4">
    <source>
        <dbReference type="EMBL" id="CAB4888508.1"/>
    </source>
</evidence>
<dbReference type="PANTHER" id="PTHR43244:SF2">
    <property type="entry name" value="CONSERVED HYPOTHETICAL ALANINE AND PROLINE-RICH PROTEIN"/>
    <property type="match status" value="1"/>
</dbReference>
<dbReference type="SUPFAM" id="SSF51679">
    <property type="entry name" value="Bacterial luciferase-like"/>
    <property type="match status" value="1"/>
</dbReference>
<dbReference type="PANTHER" id="PTHR43244">
    <property type="match status" value="1"/>
</dbReference>
<protein>
    <submittedName>
        <fullName evidence="3">Unannotated protein</fullName>
    </submittedName>
</protein>
<dbReference type="EMBL" id="CAFBMG010000002">
    <property type="protein sequence ID" value="CAB4888508.1"/>
    <property type="molecule type" value="Genomic_DNA"/>
</dbReference>
<dbReference type="InterPro" id="IPR011251">
    <property type="entry name" value="Luciferase-like_dom"/>
</dbReference>
<feature type="domain" description="Luciferase-like" evidence="1">
    <location>
        <begin position="11"/>
        <end position="313"/>
    </location>
</feature>
<reference evidence="3" key="1">
    <citation type="submission" date="2020-05" db="EMBL/GenBank/DDBJ databases">
        <authorList>
            <person name="Chiriac C."/>
            <person name="Salcher M."/>
            <person name="Ghai R."/>
            <person name="Kavagutti S V."/>
        </authorList>
    </citation>
    <scope>NUCLEOTIDE SEQUENCE</scope>
</reference>
<dbReference type="EMBL" id="CAEZSF010000151">
    <property type="protein sequence ID" value="CAB4547501.1"/>
    <property type="molecule type" value="Genomic_DNA"/>
</dbReference>
<dbReference type="InterPro" id="IPR050564">
    <property type="entry name" value="F420-G6PD/mer"/>
</dbReference>
<dbReference type="InterPro" id="IPR036661">
    <property type="entry name" value="Luciferase-like_sf"/>
</dbReference>
<accession>A0A6J6USE5</accession>
<organism evidence="3">
    <name type="scientific">freshwater metagenome</name>
    <dbReference type="NCBI Taxonomy" id="449393"/>
    <lineage>
        <taxon>unclassified sequences</taxon>
        <taxon>metagenomes</taxon>
        <taxon>ecological metagenomes</taxon>
    </lineage>
</organism>
<gene>
    <name evidence="2" type="ORF">UFOPK1358_01401</name>
    <name evidence="3" type="ORF">UFOPK2766_02263</name>
    <name evidence="4" type="ORF">UFOPK3519_00034</name>
</gene>
<proteinExistence type="predicted"/>
<evidence type="ECO:0000313" key="3">
    <source>
        <dbReference type="EMBL" id="CAB4761938.1"/>
    </source>
</evidence>
<dbReference type="NCBIfam" id="TIGR03617">
    <property type="entry name" value="F420_MSMEG_2256"/>
    <property type="match status" value="1"/>
</dbReference>
<sequence>MKVLAPIYGLTDAGTEAQQLQAAGVDGAFTFEGPHDVFLPLAVAAAASDLSLMSNVAIAFPRNAVHLAHSAWDLQQLSHHRFTLGLGTQIRTHIERRFGEEFDHPVERMRDTVGAVRAIFAAWQDGVPLDYHGAYRTHTLMTPIFSPQPSEFGAPLVVVGGLGPRMCAMAAEVADGLAVMPVTSEQFFTERTLPAVKSGLDRRKPVGSEPTTSADSFEILPELIVCAGRTPEEQAAADAGCRALIGFYSSTPAYKPVFEIEGKGHIQPLARNLTREGRWEELAELIDDELLNAIAVRGTPRQVADQIARRYAEHTGRVAIYTPYGLADGLLEEIIAQIHAI</sequence>